<evidence type="ECO:0000313" key="3">
    <source>
        <dbReference type="Proteomes" id="UP001597304"/>
    </source>
</evidence>
<gene>
    <name evidence="2" type="ORF">ACFSF0_03585</name>
</gene>
<evidence type="ECO:0000259" key="1">
    <source>
        <dbReference type="Pfam" id="PF11907"/>
    </source>
</evidence>
<dbReference type="InterPro" id="IPR021835">
    <property type="entry name" value="DUF3427"/>
</dbReference>
<protein>
    <submittedName>
        <fullName evidence="2">DUF3427 domain-containing protein</fullName>
    </submittedName>
</protein>
<organism evidence="2 3">
    <name type="scientific">Ottowia flava</name>
    <dbReference type="NCBI Taxonomy" id="2675430"/>
    <lineage>
        <taxon>Bacteria</taxon>
        <taxon>Pseudomonadati</taxon>
        <taxon>Pseudomonadota</taxon>
        <taxon>Betaproteobacteria</taxon>
        <taxon>Burkholderiales</taxon>
        <taxon>Comamonadaceae</taxon>
        <taxon>Ottowia</taxon>
    </lineage>
</organism>
<evidence type="ECO:0000313" key="2">
    <source>
        <dbReference type="EMBL" id="MFD1709674.1"/>
    </source>
</evidence>
<dbReference type="RefSeq" id="WP_147913435.1">
    <property type="nucleotide sequence ID" value="NZ_JBHUEJ010000008.1"/>
</dbReference>
<name>A0ABW4KR59_9BURK</name>
<accession>A0ABW4KR59</accession>
<feature type="domain" description="DUF3427" evidence="1">
    <location>
        <begin position="11"/>
        <end position="116"/>
    </location>
</feature>
<dbReference type="EMBL" id="JBHUEJ010000008">
    <property type="protein sequence ID" value="MFD1709674.1"/>
    <property type="molecule type" value="Genomic_DNA"/>
</dbReference>
<sequence>MSQVTFASIIVGQTYSRETLAKLWDYSSFHAIARGVVTPAQDDKIILFVTEHKQNSAEPYQDALTGDRLEWEGPTDHFGEQRILGARESGDQIHLFHRAQHRMQFTYLGKLTLVSQQLFSDRPSRFVFALP</sequence>
<proteinExistence type="predicted"/>
<dbReference type="Pfam" id="PF11907">
    <property type="entry name" value="DUF3427"/>
    <property type="match status" value="1"/>
</dbReference>
<comment type="caution">
    <text evidence="2">The sequence shown here is derived from an EMBL/GenBank/DDBJ whole genome shotgun (WGS) entry which is preliminary data.</text>
</comment>
<dbReference type="Proteomes" id="UP001597304">
    <property type="component" value="Unassembled WGS sequence"/>
</dbReference>
<keyword evidence="3" id="KW-1185">Reference proteome</keyword>
<reference evidence="3" key="1">
    <citation type="journal article" date="2019" name="Int. J. Syst. Evol. Microbiol.">
        <title>The Global Catalogue of Microorganisms (GCM) 10K type strain sequencing project: providing services to taxonomists for standard genome sequencing and annotation.</title>
        <authorList>
            <consortium name="The Broad Institute Genomics Platform"/>
            <consortium name="The Broad Institute Genome Sequencing Center for Infectious Disease"/>
            <person name="Wu L."/>
            <person name="Ma J."/>
        </authorList>
    </citation>
    <scope>NUCLEOTIDE SEQUENCE [LARGE SCALE GENOMIC DNA]</scope>
    <source>
        <strain evidence="3">LMG 29247</strain>
    </source>
</reference>